<feature type="domain" description="ABC transporter" evidence="8">
    <location>
        <begin position="2"/>
        <end position="246"/>
    </location>
</feature>
<name>A0A0P9CAR8_9GAMM</name>
<dbReference type="InterPro" id="IPR050611">
    <property type="entry name" value="ABCF"/>
</dbReference>
<feature type="compositionally biased region" description="Basic and acidic residues" evidence="7">
    <location>
        <begin position="536"/>
        <end position="548"/>
    </location>
</feature>
<evidence type="ECO:0000259" key="8">
    <source>
        <dbReference type="PROSITE" id="PS50893"/>
    </source>
</evidence>
<dbReference type="SUPFAM" id="SSF52540">
    <property type="entry name" value="P-loop containing nucleoside triphosphate hydrolases"/>
    <property type="match status" value="2"/>
</dbReference>
<evidence type="ECO:0000256" key="3">
    <source>
        <dbReference type="ARBA" id="ARBA00022840"/>
    </source>
</evidence>
<dbReference type="FunFam" id="3.40.50.300:FF:000011">
    <property type="entry name" value="Putative ABC transporter ATP-binding component"/>
    <property type="match status" value="1"/>
</dbReference>
<evidence type="ECO:0000256" key="5">
    <source>
        <dbReference type="ARBA" id="ARBA00069073"/>
    </source>
</evidence>
<dbReference type="Pfam" id="PF00005">
    <property type="entry name" value="ABC_tran"/>
    <property type="match status" value="2"/>
</dbReference>
<keyword evidence="6" id="KW-0175">Coiled coil</keyword>
<dbReference type="PATRIC" id="fig|381306.5.peg.233"/>
<dbReference type="InterPro" id="IPR003439">
    <property type="entry name" value="ABC_transporter-like_ATP-bd"/>
</dbReference>
<dbReference type="OrthoDB" id="9808609at2"/>
<comment type="similarity">
    <text evidence="4">Belongs to the ABC transporter superfamily. ABCF family. YheS subfamily.</text>
</comment>
<keyword evidence="10" id="KW-1185">Reference proteome</keyword>
<dbReference type="Pfam" id="PF12848">
    <property type="entry name" value="ABC_tran_Xtn"/>
    <property type="match status" value="1"/>
</dbReference>
<dbReference type="FunFam" id="3.40.50.300:FF:002053">
    <property type="entry name" value="ABC transporter ATP-binding protein"/>
    <property type="match status" value="1"/>
</dbReference>
<feature type="compositionally biased region" description="Low complexity" evidence="7">
    <location>
        <begin position="526"/>
        <end position="535"/>
    </location>
</feature>
<dbReference type="STRING" id="381306.AN478_07955"/>
<dbReference type="PROSITE" id="PS50893">
    <property type="entry name" value="ABC_TRANSPORTER_2"/>
    <property type="match status" value="2"/>
</dbReference>
<dbReference type="GO" id="GO:0003677">
    <property type="term" value="F:DNA binding"/>
    <property type="evidence" value="ECO:0007669"/>
    <property type="project" value="InterPro"/>
</dbReference>
<keyword evidence="1" id="KW-0677">Repeat</keyword>
<dbReference type="Proteomes" id="UP000183104">
    <property type="component" value="Unassembled WGS sequence"/>
</dbReference>
<evidence type="ECO:0000256" key="1">
    <source>
        <dbReference type="ARBA" id="ARBA00022737"/>
    </source>
</evidence>
<evidence type="ECO:0000313" key="10">
    <source>
        <dbReference type="Proteomes" id="UP000183104"/>
    </source>
</evidence>
<feature type="region of interest" description="Disordered" evidence="7">
    <location>
        <begin position="523"/>
        <end position="548"/>
    </location>
</feature>
<dbReference type="SMART" id="SM00382">
    <property type="entry name" value="AAA"/>
    <property type="match status" value="2"/>
</dbReference>
<dbReference type="InterPro" id="IPR003593">
    <property type="entry name" value="AAA+_ATPase"/>
</dbReference>
<dbReference type="InterPro" id="IPR017871">
    <property type="entry name" value="ABC_transporter-like_CS"/>
</dbReference>
<dbReference type="InterPro" id="IPR027417">
    <property type="entry name" value="P-loop_NTPase"/>
</dbReference>
<organism evidence="9 10">
    <name type="scientific">Thiohalorhabdus denitrificans</name>
    <dbReference type="NCBI Taxonomy" id="381306"/>
    <lineage>
        <taxon>Bacteria</taxon>
        <taxon>Pseudomonadati</taxon>
        <taxon>Pseudomonadota</taxon>
        <taxon>Gammaproteobacteria</taxon>
        <taxon>Thiohalorhabdales</taxon>
        <taxon>Thiohalorhabdaceae</taxon>
        <taxon>Thiohalorhabdus</taxon>
    </lineage>
</organism>
<feature type="domain" description="ABC transporter" evidence="8">
    <location>
        <begin position="313"/>
        <end position="527"/>
    </location>
</feature>
<dbReference type="Pfam" id="PF16326">
    <property type="entry name" value="ABC_tran_CTD"/>
    <property type="match status" value="1"/>
</dbReference>
<dbReference type="RefSeq" id="WP_054966079.1">
    <property type="nucleotide sequence ID" value="NZ_FMUN01000003.1"/>
</dbReference>
<dbReference type="AlphaFoldDB" id="A0A0P9CAR8"/>
<dbReference type="GO" id="GO:0005524">
    <property type="term" value="F:ATP binding"/>
    <property type="evidence" value="ECO:0007669"/>
    <property type="project" value="UniProtKB-KW"/>
</dbReference>
<evidence type="ECO:0000313" key="9">
    <source>
        <dbReference type="EMBL" id="SCY14951.1"/>
    </source>
</evidence>
<keyword evidence="2" id="KW-0547">Nucleotide-binding</keyword>
<dbReference type="Gene3D" id="3.40.50.300">
    <property type="entry name" value="P-loop containing nucleotide triphosphate hydrolases"/>
    <property type="match status" value="2"/>
</dbReference>
<evidence type="ECO:0000256" key="2">
    <source>
        <dbReference type="ARBA" id="ARBA00022741"/>
    </source>
</evidence>
<dbReference type="PROSITE" id="PS00211">
    <property type="entry name" value="ABC_TRANSPORTER_1"/>
    <property type="match status" value="2"/>
</dbReference>
<gene>
    <name evidence="9" type="ORF">SAMN05661077_1357</name>
</gene>
<dbReference type="InterPro" id="IPR032781">
    <property type="entry name" value="ABC_tran_Xtn"/>
</dbReference>
<dbReference type="GO" id="GO:0016887">
    <property type="term" value="F:ATP hydrolysis activity"/>
    <property type="evidence" value="ECO:0007669"/>
    <property type="project" value="InterPro"/>
</dbReference>
<sequence>MLELANITLRRGPRELLRDVSLSIHPGQKVGVVGANGTGKTSLFSLVRGELEPDTGSVSLPRHWRIAWMAQEVPGLSQAAIDYVLDGDEDLRATEAALAEAEVAGDGVRLGELHAHLHAIDGYTARSRAARLLHGLGFSSAEENAPVAAFSGGWRMRLNLARTLMARAELLLLDEPTNHLDLDAVLRLQDWLAAYPGTLLLISHDRDFLDAVVDRVVHFQRGTLKLYPGNYSDFEVRYAEEKAQQQAAYEKQQKEVARIQRFVDRFRAQASKARQAQSRIKALERMQQVSAAHAEDPFQFGFPEPARLPTPLLGLKDLRAGYDSEPVLRKVSLELHPGDRIGLLGPNGAGKSTLIQVLAGRLQPQGGLRDPAQGLQVGYFAQHQVDHLDPEASPMLHLQRLDPEAQPQNLRDFLGGFGFRGDSALEPTAPLSGGEKARLALALLVYRRPNLLLMDEPTNHLDLEMRHALTLALQEFPGALVTVSHDRHLLRSVTDRLWLVDSGTVQAFDGDLEDYRRWLLERSEGPAEPAGPGQPAKDRDRRRAAAERRKELKPLRDEILRWEKEVDRLNRRKQELDQALANPGLYGDGEKDRLQELLQEQGQVDKALTEAEEAWLEASERLEASDG</sequence>
<dbReference type="InterPro" id="IPR032524">
    <property type="entry name" value="ABC_tran_C"/>
</dbReference>
<protein>
    <recommendedName>
        <fullName evidence="5">Probable ATP-binding protein YheS</fullName>
    </recommendedName>
</protein>
<keyword evidence="3 9" id="KW-0067">ATP-binding</keyword>
<dbReference type="PANTHER" id="PTHR19211:SF14">
    <property type="entry name" value="ATP-BINDING CASSETTE SUB-FAMILY F MEMBER 1"/>
    <property type="match status" value="1"/>
</dbReference>
<dbReference type="CDD" id="cd03221">
    <property type="entry name" value="ABCF_EF-3"/>
    <property type="match status" value="2"/>
</dbReference>
<evidence type="ECO:0000256" key="4">
    <source>
        <dbReference type="ARBA" id="ARBA00061571"/>
    </source>
</evidence>
<evidence type="ECO:0000256" key="6">
    <source>
        <dbReference type="SAM" id="Coils"/>
    </source>
</evidence>
<evidence type="ECO:0000256" key="7">
    <source>
        <dbReference type="SAM" id="MobiDB-lite"/>
    </source>
</evidence>
<proteinExistence type="inferred from homology"/>
<feature type="coiled-coil region" evidence="6">
    <location>
        <begin position="552"/>
        <end position="614"/>
    </location>
</feature>
<dbReference type="EMBL" id="FMUN01000003">
    <property type="protein sequence ID" value="SCY14951.1"/>
    <property type="molecule type" value="Genomic_DNA"/>
</dbReference>
<dbReference type="PANTHER" id="PTHR19211">
    <property type="entry name" value="ATP-BINDING TRANSPORT PROTEIN-RELATED"/>
    <property type="match status" value="1"/>
</dbReference>
<reference evidence="10" key="1">
    <citation type="submission" date="2016-10" db="EMBL/GenBank/DDBJ databases">
        <authorList>
            <person name="Varghese N."/>
        </authorList>
    </citation>
    <scope>NUCLEOTIDE SEQUENCE [LARGE SCALE GENOMIC DNA]</scope>
    <source>
        <strain evidence="10">HL 19</strain>
    </source>
</reference>
<accession>A0A0P9CAR8</accession>